<dbReference type="Gene3D" id="2.130.10.10">
    <property type="entry name" value="YVTN repeat-like/Quinoprotein amine dehydrogenase"/>
    <property type="match status" value="1"/>
</dbReference>
<protein>
    <recommendedName>
        <fullName evidence="7">DNA excision repair protein ERCC-8</fullName>
    </recommendedName>
</protein>
<dbReference type="AlphaFoldDB" id="A0A7M7K3A7"/>
<dbReference type="KEGG" id="vde:111250287"/>
<dbReference type="Proteomes" id="UP000594260">
    <property type="component" value="Unplaced"/>
</dbReference>
<dbReference type="GO" id="GO:0000109">
    <property type="term" value="C:nucleotide-excision repair complex"/>
    <property type="evidence" value="ECO:0007669"/>
    <property type="project" value="TreeGrafter"/>
</dbReference>
<evidence type="ECO:0000313" key="6">
    <source>
        <dbReference type="Proteomes" id="UP000594260"/>
    </source>
</evidence>
<feature type="repeat" description="WD" evidence="3">
    <location>
        <begin position="335"/>
        <end position="366"/>
    </location>
</feature>
<name>A0A7M7K3A7_VARDE</name>
<feature type="repeat" description="WD" evidence="3">
    <location>
        <begin position="189"/>
        <end position="231"/>
    </location>
</feature>
<dbReference type="PROSITE" id="PS50082">
    <property type="entry name" value="WD_REPEATS_2"/>
    <property type="match status" value="3"/>
</dbReference>
<dbReference type="InterPro" id="IPR001680">
    <property type="entry name" value="WD40_rpt"/>
</dbReference>
<feature type="compositionally biased region" description="Acidic residues" evidence="4">
    <location>
        <begin position="407"/>
        <end position="417"/>
    </location>
</feature>
<keyword evidence="1 3" id="KW-0853">WD repeat</keyword>
<proteinExistence type="predicted"/>
<dbReference type="InterPro" id="IPR015943">
    <property type="entry name" value="WD40/YVTN_repeat-like_dom_sf"/>
</dbReference>
<evidence type="ECO:0000256" key="3">
    <source>
        <dbReference type="PROSITE-ProRule" id="PRU00221"/>
    </source>
</evidence>
<dbReference type="GeneID" id="111250287"/>
<organism evidence="5 6">
    <name type="scientific">Varroa destructor</name>
    <name type="common">Honeybee mite</name>
    <dbReference type="NCBI Taxonomy" id="109461"/>
    <lineage>
        <taxon>Eukaryota</taxon>
        <taxon>Metazoa</taxon>
        <taxon>Ecdysozoa</taxon>
        <taxon>Arthropoda</taxon>
        <taxon>Chelicerata</taxon>
        <taxon>Arachnida</taxon>
        <taxon>Acari</taxon>
        <taxon>Parasitiformes</taxon>
        <taxon>Mesostigmata</taxon>
        <taxon>Gamasina</taxon>
        <taxon>Dermanyssoidea</taxon>
        <taxon>Varroidae</taxon>
        <taxon>Varroa</taxon>
    </lineage>
</organism>
<evidence type="ECO:0000256" key="4">
    <source>
        <dbReference type="SAM" id="MobiDB-lite"/>
    </source>
</evidence>
<evidence type="ECO:0008006" key="7">
    <source>
        <dbReference type="Google" id="ProtNLM"/>
    </source>
</evidence>
<dbReference type="OMA" id="WIPAPRE"/>
<dbReference type="GO" id="GO:0031464">
    <property type="term" value="C:Cul4A-RING E3 ubiquitin ligase complex"/>
    <property type="evidence" value="ECO:0007669"/>
    <property type="project" value="TreeGrafter"/>
</dbReference>
<keyword evidence="6" id="KW-1185">Reference proteome</keyword>
<dbReference type="SMART" id="SM00320">
    <property type="entry name" value="WD40"/>
    <property type="match status" value="5"/>
</dbReference>
<dbReference type="InterPro" id="IPR019775">
    <property type="entry name" value="WD40_repeat_CS"/>
</dbReference>
<dbReference type="PROSITE" id="PS50294">
    <property type="entry name" value="WD_REPEATS_REGION"/>
    <property type="match status" value="3"/>
</dbReference>
<dbReference type="Pfam" id="PF00400">
    <property type="entry name" value="WD40"/>
    <property type="match status" value="4"/>
</dbReference>
<dbReference type="InterPro" id="IPR036322">
    <property type="entry name" value="WD40_repeat_dom_sf"/>
</dbReference>
<evidence type="ECO:0000256" key="1">
    <source>
        <dbReference type="ARBA" id="ARBA00022574"/>
    </source>
</evidence>
<dbReference type="EnsemblMetazoa" id="XM_022805291">
    <property type="protein sequence ID" value="XP_022661026"/>
    <property type="gene ID" value="LOC111250287"/>
</dbReference>
<dbReference type="PANTHER" id="PTHR46202:SF1">
    <property type="entry name" value="DNA EXCISION REPAIR PROTEIN ERCC-8"/>
    <property type="match status" value="1"/>
</dbReference>
<feature type="repeat" description="WD" evidence="3">
    <location>
        <begin position="246"/>
        <end position="279"/>
    </location>
</feature>
<dbReference type="GO" id="GO:0000209">
    <property type="term" value="P:protein polyubiquitination"/>
    <property type="evidence" value="ECO:0007669"/>
    <property type="project" value="TreeGrafter"/>
</dbReference>
<dbReference type="SUPFAM" id="SSF50978">
    <property type="entry name" value="WD40 repeat-like"/>
    <property type="match status" value="1"/>
</dbReference>
<dbReference type="PROSITE" id="PS00678">
    <property type="entry name" value="WD_REPEATS_1"/>
    <property type="match status" value="1"/>
</dbReference>
<dbReference type="GO" id="GO:0043161">
    <property type="term" value="P:proteasome-mediated ubiquitin-dependent protein catabolic process"/>
    <property type="evidence" value="ECO:0007669"/>
    <property type="project" value="TreeGrafter"/>
</dbReference>
<accession>A0A7M7K3A7</accession>
<reference evidence="5" key="1">
    <citation type="submission" date="2021-01" db="UniProtKB">
        <authorList>
            <consortium name="EnsemblMetazoa"/>
        </authorList>
    </citation>
    <scope>IDENTIFICATION</scope>
</reference>
<dbReference type="InParanoid" id="A0A7M7K3A7"/>
<dbReference type="GO" id="GO:0006283">
    <property type="term" value="P:transcription-coupled nucleotide-excision repair"/>
    <property type="evidence" value="ECO:0007669"/>
    <property type="project" value="InterPro"/>
</dbReference>
<sequence>MRFDSRLNLLYDLQRGCISAATFSRTQMAGKIAELCLSKSLDVERCHRSPVNTLHLDPVEGRYLLSAGASGQIFIHDTHEVDPTEHSNGGTLKVVCRIDKSNRHCHEFSVESIQWWPLDTGVFASSGMDRNFKLWDTNRLRPVLVQKMERRIYRHHVSSLNSQMVLFATEYPYAQIMDLRVGTKIHQLSGAHRGTLLTVAWSPTCENICVTGGSDGKCVLWDIRYSRGHLTALDVHSDGKGRGAHRKAHDGRLVSLKFTPDGTGLVTFGEDNAVRLWDVALAKNRQINFGRVKCHALKGVKIAMTTDTSPPMVIVPSDQLVKIFDLTSGLKLIDLTGHFNSVNAVEYCSFSNRLYSAGSDRNILLWTSTDLLDEEANQKGYIQQEESGVATRKPRQGLSVVTQDNWSSDEDDNGPMR</sequence>
<dbReference type="InterPro" id="IPR042238">
    <property type="entry name" value="Rad28/ERCC8/Ckn1/ATCSA-1"/>
</dbReference>
<evidence type="ECO:0000313" key="5">
    <source>
        <dbReference type="EnsemblMetazoa" id="XP_022661026"/>
    </source>
</evidence>
<dbReference type="PANTHER" id="PTHR46202">
    <property type="entry name" value="DNA EXCISION REPAIR PROTEIN ERCC-8"/>
    <property type="match status" value="1"/>
</dbReference>
<evidence type="ECO:0000256" key="2">
    <source>
        <dbReference type="ARBA" id="ARBA00022737"/>
    </source>
</evidence>
<dbReference type="OrthoDB" id="427795at2759"/>
<keyword evidence="2" id="KW-0677">Repeat</keyword>
<dbReference type="RefSeq" id="XP_022661026.1">
    <property type="nucleotide sequence ID" value="XM_022805291.1"/>
</dbReference>
<feature type="region of interest" description="Disordered" evidence="4">
    <location>
        <begin position="382"/>
        <end position="417"/>
    </location>
</feature>